<keyword evidence="2" id="KW-0805">Transcription regulation</keyword>
<keyword evidence="8" id="KW-1185">Reference proteome</keyword>
<dbReference type="InterPro" id="IPR009072">
    <property type="entry name" value="Histone-fold"/>
</dbReference>
<evidence type="ECO:0000256" key="5">
    <source>
        <dbReference type="SAM" id="MobiDB-lite"/>
    </source>
</evidence>
<dbReference type="GO" id="GO:0046982">
    <property type="term" value="F:protein heterodimerization activity"/>
    <property type="evidence" value="ECO:0007669"/>
    <property type="project" value="InterPro"/>
</dbReference>
<dbReference type="PANTHER" id="PTHR46338:SF13">
    <property type="entry name" value="TRANSCRIPTION INITIATION FACTOR TFIID SUBUNIT 8-LIKE"/>
    <property type="match status" value="1"/>
</dbReference>
<name>A0AAW1XMP4_RUBAR</name>
<evidence type="ECO:0000256" key="1">
    <source>
        <dbReference type="ARBA" id="ARBA00004123"/>
    </source>
</evidence>
<feature type="domain" description="Bromodomain associated" evidence="6">
    <location>
        <begin position="29"/>
        <end position="105"/>
    </location>
</feature>
<reference evidence="7 8" key="1">
    <citation type="journal article" date="2023" name="G3 (Bethesda)">
        <title>A chromosome-length genome assembly and annotation of blackberry (Rubus argutus, cv. 'Hillquist').</title>
        <authorList>
            <person name="Bruna T."/>
            <person name="Aryal R."/>
            <person name="Dudchenko O."/>
            <person name="Sargent D.J."/>
            <person name="Mead D."/>
            <person name="Buti M."/>
            <person name="Cavallini A."/>
            <person name="Hytonen T."/>
            <person name="Andres J."/>
            <person name="Pham M."/>
            <person name="Weisz D."/>
            <person name="Mascagni F."/>
            <person name="Usai G."/>
            <person name="Natali L."/>
            <person name="Bassil N."/>
            <person name="Fernandez G.E."/>
            <person name="Lomsadze A."/>
            <person name="Armour M."/>
            <person name="Olukolu B."/>
            <person name="Poorten T."/>
            <person name="Britton C."/>
            <person name="Davik J."/>
            <person name="Ashrafi H."/>
            <person name="Aiden E.L."/>
            <person name="Borodovsky M."/>
            <person name="Worthington M."/>
        </authorList>
    </citation>
    <scope>NUCLEOTIDE SEQUENCE [LARGE SCALE GENOMIC DNA]</scope>
    <source>
        <strain evidence="7">PI 553951</strain>
    </source>
</reference>
<dbReference type="EMBL" id="JBEDUW010000003">
    <property type="protein sequence ID" value="KAK9937110.1"/>
    <property type="molecule type" value="Genomic_DNA"/>
</dbReference>
<organism evidence="7 8">
    <name type="scientific">Rubus argutus</name>
    <name type="common">Southern blackberry</name>
    <dbReference type="NCBI Taxonomy" id="59490"/>
    <lineage>
        <taxon>Eukaryota</taxon>
        <taxon>Viridiplantae</taxon>
        <taxon>Streptophyta</taxon>
        <taxon>Embryophyta</taxon>
        <taxon>Tracheophyta</taxon>
        <taxon>Spermatophyta</taxon>
        <taxon>Magnoliopsida</taxon>
        <taxon>eudicotyledons</taxon>
        <taxon>Gunneridae</taxon>
        <taxon>Pentapetalae</taxon>
        <taxon>rosids</taxon>
        <taxon>fabids</taxon>
        <taxon>Rosales</taxon>
        <taxon>Rosaceae</taxon>
        <taxon>Rosoideae</taxon>
        <taxon>Rosoideae incertae sedis</taxon>
        <taxon>Rubus</taxon>
    </lineage>
</organism>
<feature type="region of interest" description="Disordered" evidence="5">
    <location>
        <begin position="1"/>
        <end position="28"/>
    </location>
</feature>
<accession>A0AAW1XMP4</accession>
<dbReference type="Pfam" id="PF07524">
    <property type="entry name" value="Bromo_TP"/>
    <property type="match status" value="1"/>
</dbReference>
<sequence>MSSPKPKSKPKKRKTPKPVITAPENPTPSEFSTAIARTAVSQICHSIGFKVTQLSALETLTHVATEYLEDIAKASALYAAKANRTDSNVFDFTNAIHDLQMVQGFTGASELHRSDYCVLGSSVLKGLAKFMEYTEETPFAWPIPRREKMGTRELIPRRRESDSGRGFDFHVPRWLPGFPEVGEPVVERRRNGEELWENLVVENVNVDSGNGNEIGNGGNENGKRELGVKSKRGRVRFRIGEVEEKAGEGGCNLGLKTRNGVCGGGKRVCWNGNGNNGYNLNTGIRIVQVDGDGDSKG</sequence>
<proteinExistence type="predicted"/>
<dbReference type="SMART" id="SM00576">
    <property type="entry name" value="BTP"/>
    <property type="match status" value="1"/>
</dbReference>
<feature type="compositionally biased region" description="Basic residues" evidence="5">
    <location>
        <begin position="1"/>
        <end position="16"/>
    </location>
</feature>
<dbReference type="AlphaFoldDB" id="A0AAW1XMP4"/>
<comment type="caution">
    <text evidence="7">The sequence shown here is derived from an EMBL/GenBank/DDBJ whole genome shotgun (WGS) entry which is preliminary data.</text>
</comment>
<keyword evidence="3" id="KW-0804">Transcription</keyword>
<protein>
    <recommendedName>
        <fullName evidence="6">Bromodomain associated domain-containing protein</fullName>
    </recommendedName>
</protein>
<evidence type="ECO:0000256" key="2">
    <source>
        <dbReference type="ARBA" id="ARBA00023015"/>
    </source>
</evidence>
<dbReference type="PANTHER" id="PTHR46338">
    <property type="entry name" value="TRANSCRIPTION INITIATION FACTOR TFIID SUBUNIT 8"/>
    <property type="match status" value="1"/>
</dbReference>
<evidence type="ECO:0000313" key="7">
    <source>
        <dbReference type="EMBL" id="KAK9937110.1"/>
    </source>
</evidence>
<dbReference type="GO" id="GO:0005669">
    <property type="term" value="C:transcription factor TFIID complex"/>
    <property type="evidence" value="ECO:0007669"/>
    <property type="project" value="InterPro"/>
</dbReference>
<dbReference type="InterPro" id="IPR006565">
    <property type="entry name" value="BTP"/>
</dbReference>
<dbReference type="Gene3D" id="1.10.20.10">
    <property type="entry name" value="Histone, subunit A"/>
    <property type="match status" value="1"/>
</dbReference>
<gene>
    <name evidence="7" type="ORF">M0R45_013925</name>
</gene>
<dbReference type="InterPro" id="IPR037818">
    <property type="entry name" value="TAF8"/>
</dbReference>
<evidence type="ECO:0000313" key="8">
    <source>
        <dbReference type="Proteomes" id="UP001457282"/>
    </source>
</evidence>
<evidence type="ECO:0000256" key="4">
    <source>
        <dbReference type="ARBA" id="ARBA00023242"/>
    </source>
</evidence>
<keyword evidence="4" id="KW-0539">Nucleus</keyword>
<evidence type="ECO:0000259" key="6">
    <source>
        <dbReference type="SMART" id="SM00576"/>
    </source>
</evidence>
<dbReference type="Proteomes" id="UP001457282">
    <property type="component" value="Unassembled WGS sequence"/>
</dbReference>
<comment type="subcellular location">
    <subcellularLocation>
        <location evidence="1">Nucleus</location>
    </subcellularLocation>
</comment>
<evidence type="ECO:0000256" key="3">
    <source>
        <dbReference type="ARBA" id="ARBA00023163"/>
    </source>
</evidence>